<protein>
    <submittedName>
        <fullName evidence="4">Cyclic di-GMP phosphodiesterase response regulator RpfG</fullName>
        <ecNumber evidence="4">3.1.4.52</ecNumber>
    </submittedName>
</protein>
<dbReference type="SMART" id="SM00471">
    <property type="entry name" value="HDc"/>
    <property type="match status" value="1"/>
</dbReference>
<dbReference type="Pfam" id="PF00072">
    <property type="entry name" value="Response_reg"/>
    <property type="match status" value="1"/>
</dbReference>
<evidence type="ECO:0000313" key="4">
    <source>
        <dbReference type="EMBL" id="TWT86497.1"/>
    </source>
</evidence>
<dbReference type="GO" id="GO:0000160">
    <property type="term" value="P:phosphorelay signal transduction system"/>
    <property type="evidence" value="ECO:0007669"/>
    <property type="project" value="InterPro"/>
</dbReference>
<sequence>MNTTPQRLLVVDDNPAIHDDIRKTLCRSAASESASDSELGAAELALFGEEPAAPAPRAAEAAPQEGLQIDSAYQGAEGLELVRAARIEGRPFPMAFVDVRMPPGWDGIETAERIFEEDEDIQVVLCTAYSDYSIGDIVKRFGPTDRLLILKKPFDIAEVTLLSRTLSEKWRLGREARRTIATQGDKIFDLERLLTMVEQSQISLRVQHENLEDRSRTLSDELRERTAEVMETRQAAIYTLAQITESRDPETGEHLLRMREVAQLIASRLAESGPYKSQVDEEFLGEFYCSTPLHDIGKVGVPDSVLLKPGKLTTEEFQVMKRHTLIGAQALEGAIEATPHGKFLAMAADIARAHHEWFDGSGYPLGLAGEAIPLAARIAAVADVFDAVTSKRVYKDAMSVEAGRQTIIEGSGKQFDPVVVEAFLEVFDGVCAVRDRSDETALATPV</sequence>
<dbReference type="EC" id="3.1.4.52" evidence="4"/>
<dbReference type="SUPFAM" id="SSF109604">
    <property type="entry name" value="HD-domain/PDEase-like"/>
    <property type="match status" value="1"/>
</dbReference>
<dbReference type="InterPro" id="IPR011006">
    <property type="entry name" value="CheY-like_superfamily"/>
</dbReference>
<keyword evidence="4" id="KW-0378">Hydrolase</keyword>
<dbReference type="CDD" id="cd00077">
    <property type="entry name" value="HDc"/>
    <property type="match status" value="1"/>
</dbReference>
<dbReference type="AlphaFoldDB" id="A0A5C5ZHG9"/>
<dbReference type="PROSITE" id="PS50110">
    <property type="entry name" value="RESPONSE_REGULATORY"/>
    <property type="match status" value="1"/>
</dbReference>
<keyword evidence="5" id="KW-1185">Reference proteome</keyword>
<organism evidence="4 5">
    <name type="scientific">Pseudobythopirellula maris</name>
    <dbReference type="NCBI Taxonomy" id="2527991"/>
    <lineage>
        <taxon>Bacteria</taxon>
        <taxon>Pseudomonadati</taxon>
        <taxon>Planctomycetota</taxon>
        <taxon>Planctomycetia</taxon>
        <taxon>Pirellulales</taxon>
        <taxon>Lacipirellulaceae</taxon>
        <taxon>Pseudobythopirellula</taxon>
    </lineage>
</organism>
<dbReference type="RefSeq" id="WP_146402287.1">
    <property type="nucleotide sequence ID" value="NZ_SJPQ01000004.1"/>
</dbReference>
<accession>A0A5C5ZHG9</accession>
<dbReference type="Gene3D" id="1.10.3210.10">
    <property type="entry name" value="Hypothetical protein af1432"/>
    <property type="match status" value="1"/>
</dbReference>
<dbReference type="EMBL" id="SJPQ01000004">
    <property type="protein sequence ID" value="TWT86497.1"/>
    <property type="molecule type" value="Genomic_DNA"/>
</dbReference>
<dbReference type="InterPro" id="IPR037522">
    <property type="entry name" value="HD_GYP_dom"/>
</dbReference>
<feature type="domain" description="HD-GYP" evidence="3">
    <location>
        <begin position="229"/>
        <end position="439"/>
    </location>
</feature>
<evidence type="ECO:0000256" key="1">
    <source>
        <dbReference type="PROSITE-ProRule" id="PRU00169"/>
    </source>
</evidence>
<evidence type="ECO:0000259" key="2">
    <source>
        <dbReference type="PROSITE" id="PS50110"/>
    </source>
</evidence>
<dbReference type="GO" id="GO:0071111">
    <property type="term" value="F:cyclic-guanylate-specific phosphodiesterase activity"/>
    <property type="evidence" value="ECO:0007669"/>
    <property type="project" value="UniProtKB-EC"/>
</dbReference>
<dbReference type="Proteomes" id="UP000315440">
    <property type="component" value="Unassembled WGS sequence"/>
</dbReference>
<dbReference type="InterPro" id="IPR001789">
    <property type="entry name" value="Sig_transdc_resp-reg_receiver"/>
</dbReference>
<dbReference type="PROSITE" id="PS51832">
    <property type="entry name" value="HD_GYP"/>
    <property type="match status" value="1"/>
</dbReference>
<dbReference type="Gene3D" id="3.40.50.2300">
    <property type="match status" value="1"/>
</dbReference>
<name>A0A5C5ZHG9_9BACT</name>
<evidence type="ECO:0000259" key="3">
    <source>
        <dbReference type="PROSITE" id="PS51832"/>
    </source>
</evidence>
<dbReference type="PANTHER" id="PTHR45228:SF1">
    <property type="entry name" value="CYCLIC DI-GMP PHOSPHODIESTERASE TM_0186"/>
    <property type="match status" value="1"/>
</dbReference>
<feature type="modified residue" description="4-aspartylphosphate" evidence="1">
    <location>
        <position position="98"/>
    </location>
</feature>
<keyword evidence="1" id="KW-0597">Phosphoprotein</keyword>
<dbReference type="PANTHER" id="PTHR45228">
    <property type="entry name" value="CYCLIC DI-GMP PHOSPHODIESTERASE TM_0186-RELATED"/>
    <property type="match status" value="1"/>
</dbReference>
<dbReference type="InterPro" id="IPR052020">
    <property type="entry name" value="Cyclic_di-GMP/3'3'-cGAMP_PDE"/>
</dbReference>
<dbReference type="OrthoDB" id="260274at2"/>
<dbReference type="SUPFAM" id="SSF52172">
    <property type="entry name" value="CheY-like"/>
    <property type="match status" value="1"/>
</dbReference>
<dbReference type="Pfam" id="PF13487">
    <property type="entry name" value="HD_5"/>
    <property type="match status" value="1"/>
</dbReference>
<dbReference type="InterPro" id="IPR003607">
    <property type="entry name" value="HD/PDEase_dom"/>
</dbReference>
<proteinExistence type="predicted"/>
<comment type="caution">
    <text evidence="4">The sequence shown here is derived from an EMBL/GenBank/DDBJ whole genome shotgun (WGS) entry which is preliminary data.</text>
</comment>
<gene>
    <name evidence="4" type="primary">rpfG_6</name>
    <name evidence="4" type="ORF">Mal64_33230</name>
</gene>
<reference evidence="4 5" key="1">
    <citation type="submission" date="2019-02" db="EMBL/GenBank/DDBJ databases">
        <title>Deep-cultivation of Planctomycetes and their phenomic and genomic characterization uncovers novel biology.</title>
        <authorList>
            <person name="Wiegand S."/>
            <person name="Jogler M."/>
            <person name="Boedeker C."/>
            <person name="Pinto D."/>
            <person name="Vollmers J."/>
            <person name="Rivas-Marin E."/>
            <person name="Kohn T."/>
            <person name="Peeters S.H."/>
            <person name="Heuer A."/>
            <person name="Rast P."/>
            <person name="Oberbeckmann S."/>
            <person name="Bunk B."/>
            <person name="Jeske O."/>
            <person name="Meyerdierks A."/>
            <person name="Storesund J.E."/>
            <person name="Kallscheuer N."/>
            <person name="Luecker S."/>
            <person name="Lage O.M."/>
            <person name="Pohl T."/>
            <person name="Merkel B.J."/>
            <person name="Hornburger P."/>
            <person name="Mueller R.-W."/>
            <person name="Bruemmer F."/>
            <person name="Labrenz M."/>
            <person name="Spormann A.M."/>
            <person name="Op Den Camp H."/>
            <person name="Overmann J."/>
            <person name="Amann R."/>
            <person name="Jetten M.S.M."/>
            <person name="Mascher T."/>
            <person name="Medema M.H."/>
            <person name="Devos D.P."/>
            <person name="Kaster A.-K."/>
            <person name="Ovreas L."/>
            <person name="Rohde M."/>
            <person name="Galperin M.Y."/>
            <person name="Jogler C."/>
        </authorList>
    </citation>
    <scope>NUCLEOTIDE SEQUENCE [LARGE SCALE GENOMIC DNA]</scope>
    <source>
        <strain evidence="4 5">Mal64</strain>
    </source>
</reference>
<feature type="domain" description="Response regulatory" evidence="2">
    <location>
        <begin position="7"/>
        <end position="167"/>
    </location>
</feature>
<evidence type="ECO:0000313" key="5">
    <source>
        <dbReference type="Proteomes" id="UP000315440"/>
    </source>
</evidence>